<evidence type="ECO:0000313" key="2">
    <source>
        <dbReference type="EMBL" id="QCR05604.1"/>
    </source>
</evidence>
<keyword evidence="4" id="KW-1185">Reference proteome</keyword>
<dbReference type="OrthoDB" id="6445822at2"/>
<evidence type="ECO:0000313" key="3">
    <source>
        <dbReference type="Proteomes" id="UP000295985"/>
    </source>
</evidence>
<evidence type="ECO:0000313" key="4">
    <source>
        <dbReference type="Proteomes" id="UP000303847"/>
    </source>
</evidence>
<dbReference type="RefSeq" id="WP_009113917.1">
    <property type="nucleotide sequence ID" value="NZ_CP034036.1"/>
</dbReference>
<dbReference type="EMBL" id="QDKK01000001">
    <property type="protein sequence ID" value="PWC26013.1"/>
    <property type="molecule type" value="Genomic_DNA"/>
</dbReference>
<dbReference type="Proteomes" id="UP000303847">
    <property type="component" value="Chromosome"/>
</dbReference>
<sequence length="70" mass="7620">MGLKCMACKKEIEYLNPEQSDITENAVDGGWVVDLILSCPCCGQKYNVFIPTGDFHLLAEDLCGKYGSGS</sequence>
<gene>
    <name evidence="1" type="ORF">DDT54_01425</name>
    <name evidence="2" type="ORF">EH206_16290</name>
</gene>
<name>A0A2U1UWG4_9GAMM</name>
<evidence type="ECO:0000313" key="1">
    <source>
        <dbReference type="EMBL" id="PWC26013.1"/>
    </source>
</evidence>
<organism evidence="1 3">
    <name type="scientific">Brenneria nigrifluens DSM 30175 = ATCC 13028</name>
    <dbReference type="NCBI Taxonomy" id="1121120"/>
    <lineage>
        <taxon>Bacteria</taxon>
        <taxon>Pseudomonadati</taxon>
        <taxon>Pseudomonadota</taxon>
        <taxon>Gammaproteobacteria</taxon>
        <taxon>Enterobacterales</taxon>
        <taxon>Pectobacteriaceae</taxon>
        <taxon>Brenneria</taxon>
    </lineage>
</organism>
<proteinExistence type="predicted"/>
<accession>A0A2U1UWG4</accession>
<dbReference type="EMBL" id="CP034036">
    <property type="protein sequence ID" value="QCR05604.1"/>
    <property type="molecule type" value="Genomic_DNA"/>
</dbReference>
<reference evidence="2 4" key="2">
    <citation type="submission" date="2018-11" db="EMBL/GenBank/DDBJ databases">
        <title>Genome sequences of Brenneria nigrifluens and Brenneria rubrifaciens.</title>
        <authorList>
            <person name="Poret-Peterson A.T."/>
            <person name="McClean A.E."/>
            <person name="Kluepfel D.A."/>
        </authorList>
    </citation>
    <scope>NUCLEOTIDE SEQUENCE [LARGE SCALE GENOMIC DNA]</scope>
    <source>
        <strain evidence="2 4">ATCC 13028</strain>
    </source>
</reference>
<reference evidence="1 3" key="1">
    <citation type="submission" date="2018-04" db="EMBL/GenBank/DDBJ databases">
        <title>Brenneria corticis sp.nov.</title>
        <authorList>
            <person name="Li Y."/>
        </authorList>
    </citation>
    <scope>NUCLEOTIDE SEQUENCE [LARGE SCALE GENOMIC DNA]</scope>
    <source>
        <strain evidence="1 3">LMG 2694</strain>
    </source>
</reference>
<dbReference type="AlphaFoldDB" id="A0A2U1UWG4"/>
<protein>
    <submittedName>
        <fullName evidence="1">Uncharacterized protein</fullName>
    </submittedName>
</protein>
<dbReference type="Proteomes" id="UP000295985">
    <property type="component" value="Unassembled WGS sequence"/>
</dbReference>